<keyword evidence="1" id="KW-0175">Coiled coil</keyword>
<evidence type="ECO:0000313" key="2">
    <source>
        <dbReference type="EMBL" id="CAK62840.1"/>
    </source>
</evidence>
<dbReference type="PANTHER" id="PTHR39867">
    <property type="entry name" value="HELICASE ATP-BINDING DOMAIN-CONTAINING PROTEIN"/>
    <property type="match status" value="1"/>
</dbReference>
<name>A0BWC3_PARTE</name>
<dbReference type="InParanoid" id="A0BWC3"/>
<evidence type="ECO:0000313" key="3">
    <source>
        <dbReference type="Proteomes" id="UP000000600"/>
    </source>
</evidence>
<reference evidence="2 3" key="1">
    <citation type="journal article" date="2006" name="Nature">
        <title>Global trends of whole-genome duplications revealed by the ciliate Paramecium tetraurelia.</title>
        <authorList>
            <consortium name="Genoscope"/>
            <person name="Aury J.-M."/>
            <person name="Jaillon O."/>
            <person name="Duret L."/>
            <person name="Noel B."/>
            <person name="Jubin C."/>
            <person name="Porcel B.M."/>
            <person name="Segurens B."/>
            <person name="Daubin V."/>
            <person name="Anthouard V."/>
            <person name="Aiach N."/>
            <person name="Arnaiz O."/>
            <person name="Billaut A."/>
            <person name="Beisson J."/>
            <person name="Blanc I."/>
            <person name="Bouhouche K."/>
            <person name="Camara F."/>
            <person name="Duharcourt S."/>
            <person name="Guigo R."/>
            <person name="Gogendeau D."/>
            <person name="Katinka M."/>
            <person name="Keller A.-M."/>
            <person name="Kissmehl R."/>
            <person name="Klotz C."/>
            <person name="Koll F."/>
            <person name="Le Moue A."/>
            <person name="Lepere C."/>
            <person name="Malinsky S."/>
            <person name="Nowacki M."/>
            <person name="Nowak J.K."/>
            <person name="Plattner H."/>
            <person name="Poulain J."/>
            <person name="Ruiz F."/>
            <person name="Serrano V."/>
            <person name="Zagulski M."/>
            <person name="Dessen P."/>
            <person name="Betermier M."/>
            <person name="Weissenbach J."/>
            <person name="Scarpelli C."/>
            <person name="Schachter V."/>
            <person name="Sperling L."/>
            <person name="Meyer E."/>
            <person name="Cohen J."/>
            <person name="Wincker P."/>
        </authorList>
    </citation>
    <scope>NUCLEOTIDE SEQUENCE [LARGE SCALE GENOMIC DNA]</scope>
    <source>
        <strain evidence="2 3">Stock d4-2</strain>
    </source>
</reference>
<gene>
    <name evidence="2" type="ORF">GSPATT00032692001</name>
</gene>
<proteinExistence type="predicted"/>
<protein>
    <submittedName>
        <fullName evidence="2">Uncharacterized protein</fullName>
    </submittedName>
</protein>
<dbReference type="PANTHER" id="PTHR39867:SF1">
    <property type="entry name" value="HELICASE ATP-BINDING DOMAIN-CONTAINING PROTEIN"/>
    <property type="match status" value="1"/>
</dbReference>
<dbReference type="Proteomes" id="UP000000600">
    <property type="component" value="Unassembled WGS sequence"/>
</dbReference>
<dbReference type="EMBL" id="CT868021">
    <property type="protein sequence ID" value="CAK62840.1"/>
    <property type="molecule type" value="Genomic_DNA"/>
</dbReference>
<dbReference type="OMA" id="FREAHMC"/>
<dbReference type="RefSeq" id="XP_001430238.1">
    <property type="nucleotide sequence ID" value="XM_001430201.1"/>
</dbReference>
<dbReference type="AlphaFoldDB" id="A0BWC3"/>
<feature type="coiled-coil region" evidence="1">
    <location>
        <begin position="181"/>
        <end position="277"/>
    </location>
</feature>
<dbReference type="GeneID" id="5016022"/>
<organism evidence="2 3">
    <name type="scientific">Paramecium tetraurelia</name>
    <dbReference type="NCBI Taxonomy" id="5888"/>
    <lineage>
        <taxon>Eukaryota</taxon>
        <taxon>Sar</taxon>
        <taxon>Alveolata</taxon>
        <taxon>Ciliophora</taxon>
        <taxon>Intramacronucleata</taxon>
        <taxon>Oligohymenophorea</taxon>
        <taxon>Peniculida</taxon>
        <taxon>Parameciidae</taxon>
        <taxon>Paramecium</taxon>
    </lineage>
</organism>
<evidence type="ECO:0000256" key="1">
    <source>
        <dbReference type="SAM" id="Coils"/>
    </source>
</evidence>
<accession>A0BWC3</accession>
<dbReference type="HOGENOM" id="CLU_346997_0_0_1"/>
<sequence length="896" mass="106677">MRHQRVESLGPMEEVRKKHTKSEIVLSSMFRLPKVQVPQSNHISLITIGSKNALSVNPNWSHLNYQNDNSKTNNTFAEIQEILQQQITLQYPNILPQLKKFIQQSQMGITLTELSKNSQLIDSSVNLFTQSIQIMLSIIKEKEPKKIEINPQAETEIQRKFSLALIKESNNRADRETQIINNELKLINHKLQIELNQLATKLRNLEISMDVDLLKEKIRDLTEELKQRTLELKIEIQNRDQQLIKHLQKIAQLKSIIQQHEEKIEELQNYINSNQERFTQMETTFMSVYNDRYYWKDIAKMLEEDLLSQQMRYQKFLADEAKSKKKLQMLQRELDQIKIEKSKRVEIPEFNKEAEENLQKLLYLFTKEKFHMVQMKAFIQDKMSKLNEQEQQQFQFMKNLKLDHIYMDRLNKYTYPRQSFLVFYESQIKLIESEYKNINRHKISLNYFAIIRAILDAKFNEFQYLENLQMATKFADFVFSWISTFSLDKNTKQIIQVGQDQLDNVRLDFLMDTLNPKLGQIHEVITFNQFLFEQSSLDEVYYYLHCRYMLFKGQVKNLSRSNFETIMYVRQEQAEQLIQEIMHKYSTEQINYTKNVIKEMVVTKNKIKLVDGHYVLRILLELYRQERQTRLAVLKEMFHSCLSLQSFGKYGVNYKNFRKIFQFNFPTSSEIEICSIFREAHMCGDGIVTAESFFTAATEQNFFIKQLQLNYLMHPPQVEFYKLSYCEFNLPYLDFYNHYNQIPKKLIQNVCLSMGLEYVNAELNKYYQIIDALFAHPYNIYSLLQMMTKLMNLFNKIQMIKNLQKVQEDWTSIELEAIRQLVNQIPGVFGLVLDLDQEERLNLIQKNQKIRALQLVGKRKALKFYSFISAMLNAKVKQEKQPDASPKRGVRKSGKF</sequence>
<dbReference type="KEGG" id="ptm:GSPATT00032692001"/>
<dbReference type="eggNOG" id="ENOG502SM4F">
    <property type="taxonomic scope" value="Eukaryota"/>
</dbReference>
<dbReference type="OrthoDB" id="292583at2759"/>
<keyword evidence="3" id="KW-1185">Reference proteome</keyword>